<accession>A0A6J6U3F1</accession>
<dbReference type="PROSITE" id="PS51257">
    <property type="entry name" value="PROKAR_LIPOPROTEIN"/>
    <property type="match status" value="1"/>
</dbReference>
<dbReference type="PANTHER" id="PTHR43248:SF29">
    <property type="entry name" value="TRIPEPTIDYL AMINOPEPTIDASE"/>
    <property type="match status" value="1"/>
</dbReference>
<dbReference type="AlphaFoldDB" id="A0A6J6U3F1"/>
<keyword evidence="3" id="KW-0378">Hydrolase</keyword>
<comment type="similarity">
    <text evidence="1">Belongs to the peptidase S33 family.</text>
</comment>
<dbReference type="InterPro" id="IPR013595">
    <property type="entry name" value="Pept_S33_TAP-like_C"/>
</dbReference>
<organism evidence="5">
    <name type="scientific">freshwater metagenome</name>
    <dbReference type="NCBI Taxonomy" id="449393"/>
    <lineage>
        <taxon>unclassified sequences</taxon>
        <taxon>metagenomes</taxon>
        <taxon>ecological metagenomes</taxon>
    </lineage>
</organism>
<protein>
    <submittedName>
        <fullName evidence="5">Unannotated protein</fullName>
    </submittedName>
</protein>
<evidence type="ECO:0000313" key="5">
    <source>
        <dbReference type="EMBL" id="CAB4753137.1"/>
    </source>
</evidence>
<name>A0A6J6U3F1_9ZZZZ</name>
<dbReference type="InterPro" id="IPR051601">
    <property type="entry name" value="Serine_prot/Carboxylest_S33"/>
</dbReference>
<keyword evidence="2" id="KW-0732">Signal</keyword>
<dbReference type="Gene3D" id="3.40.50.1820">
    <property type="entry name" value="alpha/beta hydrolase"/>
    <property type="match status" value="1"/>
</dbReference>
<gene>
    <name evidence="5" type="ORF">UFOPK2810_00944</name>
</gene>
<reference evidence="5" key="1">
    <citation type="submission" date="2020-05" db="EMBL/GenBank/DDBJ databases">
        <authorList>
            <person name="Chiriac C."/>
            <person name="Salcher M."/>
            <person name="Ghai R."/>
            <person name="Kavagutti S V."/>
        </authorList>
    </citation>
    <scope>NUCLEOTIDE SEQUENCE</scope>
</reference>
<dbReference type="InterPro" id="IPR029058">
    <property type="entry name" value="AB_hydrolase_fold"/>
</dbReference>
<proteinExistence type="inferred from homology"/>
<dbReference type="GO" id="GO:0016787">
    <property type="term" value="F:hydrolase activity"/>
    <property type="evidence" value="ECO:0007669"/>
    <property type="project" value="UniProtKB-KW"/>
</dbReference>
<evidence type="ECO:0000256" key="2">
    <source>
        <dbReference type="ARBA" id="ARBA00022729"/>
    </source>
</evidence>
<feature type="domain" description="Peptidase S33 tripeptidyl aminopeptidase-like C-terminal" evidence="4">
    <location>
        <begin position="414"/>
        <end position="515"/>
    </location>
</feature>
<dbReference type="Pfam" id="PF08386">
    <property type="entry name" value="Abhydrolase_4"/>
    <property type="match status" value="1"/>
</dbReference>
<evidence type="ECO:0000256" key="1">
    <source>
        <dbReference type="ARBA" id="ARBA00010088"/>
    </source>
</evidence>
<dbReference type="EMBL" id="CAEZYZ010000149">
    <property type="protein sequence ID" value="CAB4753137.1"/>
    <property type="molecule type" value="Genomic_DNA"/>
</dbReference>
<sequence>MRWSVTRTGGGGSRSTARLLLTGAMTLALAACGASSSVEVAPIPVPSVSSAPATGLDVFYGQEVTWKNCGDADCTTVKVPLDYANPGGSTLKLAVTRVRATGKAIGSLFVNPGGPGGSAFDYAKAASMIVSPSVHEAYDVVGVDPRGVQKSDPIGCLSDAQVDELIAVDTTPDSADEEALIVSTSKEPALACEQKADPVVRFMGTVNAARDLDIVRSVVGDTSFNYLGKSYGTYLGAVYAELFPTRVGRMVLDGVLPADLDLTELSLGQAKAFEVAFNDFARDCSEQDDCPFEGSASDVAQQIRDTLTDLDANPIEVGGRSLNEGVATYAVLSYLYFPPSDYPRLREALARVVNERDGTRLLDLLDERISRGPDGRYLDNSTDAFYAVTCADRPSQVTVEQARALASEWSVQAPTFGESLAWGLLVCNDWPQAPEPPITSITATGSAPILVVSTTHDPATPYEWGERLAGQLDNAVLLSWDGTNHTAYLEGSDCVTDAVDAYLLAGTMPKEGLVCN</sequence>
<dbReference type="SUPFAM" id="SSF53474">
    <property type="entry name" value="alpha/beta-Hydrolases"/>
    <property type="match status" value="1"/>
</dbReference>
<evidence type="ECO:0000256" key="3">
    <source>
        <dbReference type="ARBA" id="ARBA00022801"/>
    </source>
</evidence>
<evidence type="ECO:0000259" key="4">
    <source>
        <dbReference type="Pfam" id="PF08386"/>
    </source>
</evidence>
<dbReference type="PANTHER" id="PTHR43248">
    <property type="entry name" value="2-SUCCINYL-6-HYDROXY-2,4-CYCLOHEXADIENE-1-CARBOXYLATE SYNTHASE"/>
    <property type="match status" value="1"/>
</dbReference>